<proteinExistence type="predicted"/>
<feature type="region of interest" description="Disordered" evidence="1">
    <location>
        <begin position="34"/>
        <end position="57"/>
    </location>
</feature>
<dbReference type="Gene3D" id="3.90.79.10">
    <property type="entry name" value="Nucleoside Triphosphate Pyrophosphohydrolase"/>
    <property type="match status" value="1"/>
</dbReference>
<gene>
    <name evidence="3" type="ORF">TrCOL_g2632</name>
</gene>
<feature type="domain" description="Nudix hydrolase" evidence="2">
    <location>
        <begin position="11"/>
        <end position="197"/>
    </location>
</feature>
<dbReference type="PROSITE" id="PS51462">
    <property type="entry name" value="NUDIX"/>
    <property type="match status" value="1"/>
</dbReference>
<evidence type="ECO:0000313" key="4">
    <source>
        <dbReference type="Proteomes" id="UP001165065"/>
    </source>
</evidence>
<evidence type="ECO:0000313" key="3">
    <source>
        <dbReference type="EMBL" id="GMI43255.1"/>
    </source>
</evidence>
<dbReference type="Proteomes" id="UP001165065">
    <property type="component" value="Unassembled WGS sequence"/>
</dbReference>
<dbReference type="AlphaFoldDB" id="A0A9W7LBB6"/>
<dbReference type="InterPro" id="IPR015797">
    <property type="entry name" value="NUDIX_hydrolase-like_dom_sf"/>
</dbReference>
<name>A0A9W7LBB6_9STRA</name>
<dbReference type="EMBL" id="BRYA01000190">
    <property type="protein sequence ID" value="GMI43255.1"/>
    <property type="molecule type" value="Genomic_DNA"/>
</dbReference>
<comment type="caution">
    <text evidence="3">The sequence shown here is derived from an EMBL/GenBank/DDBJ whole genome shotgun (WGS) entry which is preliminary data.</text>
</comment>
<evidence type="ECO:0000259" key="2">
    <source>
        <dbReference type="PROSITE" id="PS51462"/>
    </source>
</evidence>
<keyword evidence="4" id="KW-1185">Reference proteome</keyword>
<feature type="compositionally biased region" description="Basic residues" evidence="1">
    <location>
        <begin position="34"/>
        <end position="47"/>
    </location>
</feature>
<evidence type="ECO:0000256" key="1">
    <source>
        <dbReference type="SAM" id="MobiDB-lite"/>
    </source>
</evidence>
<sequence length="364" mass="39591">MSATTYAPPSTPHRAFVLCYHRVHGILLLLHPGKKGKKKKGGGRGKGKPPYYQFPGGRVDAGDYPGEEEWGSIKTLPRYYYLGALNGAIREVSEEINVLVTPDRLKGLKMLYTDPSTKKDYITHELKNRFFFVLELMDEDFEVLKGDSILDEGRGLTGCGLPPEVDIGLDGKKNMTPLHGGQLPQEESLSLLLGKMSPTSRRKKLDTVPLTPSGSLAMHLALSLSPEHVGFTFVSDLLVASGLVKLHSGGVCSEAAIMAMKGKGRKDEEVRIMSTRVEEEEDEMMRRYKSFGASGSDEGEDLDYDSWGGASEEGSVCCGGGGIGTWCGGGKTEKAWDGVREIAPIPRVPPLPKGGFDKMRSVLK</sequence>
<accession>A0A9W7LBB6</accession>
<dbReference type="InterPro" id="IPR000086">
    <property type="entry name" value="NUDIX_hydrolase_dom"/>
</dbReference>
<reference evidence="4" key="1">
    <citation type="journal article" date="2023" name="Commun. Biol.">
        <title>Genome analysis of Parmales, the sister group of diatoms, reveals the evolutionary specialization of diatoms from phago-mixotrophs to photoautotrophs.</title>
        <authorList>
            <person name="Ban H."/>
            <person name="Sato S."/>
            <person name="Yoshikawa S."/>
            <person name="Yamada K."/>
            <person name="Nakamura Y."/>
            <person name="Ichinomiya M."/>
            <person name="Sato N."/>
            <person name="Blanc-Mathieu R."/>
            <person name="Endo H."/>
            <person name="Kuwata A."/>
            <person name="Ogata H."/>
        </authorList>
    </citation>
    <scope>NUCLEOTIDE SEQUENCE [LARGE SCALE GENOMIC DNA]</scope>
</reference>
<protein>
    <recommendedName>
        <fullName evidence="2">Nudix hydrolase domain-containing protein</fullName>
    </recommendedName>
</protein>
<organism evidence="3 4">
    <name type="scientific">Triparma columacea</name>
    <dbReference type="NCBI Taxonomy" id="722753"/>
    <lineage>
        <taxon>Eukaryota</taxon>
        <taxon>Sar</taxon>
        <taxon>Stramenopiles</taxon>
        <taxon>Ochrophyta</taxon>
        <taxon>Bolidophyceae</taxon>
        <taxon>Parmales</taxon>
        <taxon>Triparmaceae</taxon>
        <taxon>Triparma</taxon>
    </lineage>
</organism>
<dbReference type="SUPFAM" id="SSF55811">
    <property type="entry name" value="Nudix"/>
    <property type="match status" value="1"/>
</dbReference>
<dbReference type="OrthoDB" id="10338069at2759"/>
<dbReference type="CDD" id="cd02883">
    <property type="entry name" value="NUDIX_Hydrolase"/>
    <property type="match status" value="1"/>
</dbReference>